<reference evidence="1 2" key="1">
    <citation type="submission" date="2017-11" db="EMBL/GenBank/DDBJ databases">
        <title>Genome sequence of Entomoplasma freundtii BARC 318 (ATCC 51999).</title>
        <authorList>
            <person name="Lo W.-S."/>
            <person name="Gasparich G.E."/>
            <person name="Kuo C.-H."/>
        </authorList>
    </citation>
    <scope>NUCLEOTIDE SEQUENCE [LARGE SCALE GENOMIC DNA]</scope>
    <source>
        <strain evidence="1 2">BARC 318</strain>
    </source>
</reference>
<organism evidence="1 2">
    <name type="scientific">Entomoplasma freundtii</name>
    <dbReference type="NCBI Taxonomy" id="74700"/>
    <lineage>
        <taxon>Bacteria</taxon>
        <taxon>Bacillati</taxon>
        <taxon>Mycoplasmatota</taxon>
        <taxon>Mollicutes</taxon>
        <taxon>Entomoplasmatales</taxon>
        <taxon>Entomoplasmataceae</taxon>
        <taxon>Entomoplasma</taxon>
    </lineage>
</organism>
<accession>A0A2K8NS37</accession>
<keyword evidence="2" id="KW-1185">Reference proteome</keyword>
<dbReference type="KEGG" id="efr:EFREU_v1c06300"/>
<dbReference type="Proteomes" id="UP000232222">
    <property type="component" value="Chromosome"/>
</dbReference>
<dbReference type="EMBL" id="CP024962">
    <property type="protein sequence ID" value="ATZ16650.1"/>
    <property type="molecule type" value="Genomic_DNA"/>
</dbReference>
<proteinExistence type="predicted"/>
<name>A0A2K8NS37_9MOLU</name>
<protein>
    <submittedName>
        <fullName evidence="1">Uncharacterized protein</fullName>
    </submittedName>
</protein>
<dbReference type="RefSeq" id="WP_166666719.1">
    <property type="nucleotide sequence ID" value="NZ_SORK01000001.1"/>
</dbReference>
<dbReference type="AlphaFoldDB" id="A0A2K8NS37"/>
<evidence type="ECO:0000313" key="2">
    <source>
        <dbReference type="Proteomes" id="UP000232222"/>
    </source>
</evidence>
<gene>
    <name evidence="1" type="ORF">EFREU_v1c06300</name>
</gene>
<evidence type="ECO:0000313" key="1">
    <source>
        <dbReference type="EMBL" id="ATZ16650.1"/>
    </source>
</evidence>
<sequence length="165" mass="19703">MSWWIWILVILGFLMAVAIASYGFIASWRWSYRQRNHDWKTYFKTSKIRLIPGESNQKFQSGLAVIVVGDQWENEDSFLPFLTFAAPNLEEACHWWEETLNHDWNENHETPITKYLQNTNQTVKNIQFYLLCPLKSDKNLEKKWLNYTKKLNLVASTFDKMIYNV</sequence>